<evidence type="ECO:0000256" key="1">
    <source>
        <dbReference type="ARBA" id="ARBA00004571"/>
    </source>
</evidence>
<feature type="domain" description="TonB-dependent receptor-like beta-barrel" evidence="12">
    <location>
        <begin position="448"/>
        <end position="994"/>
    </location>
</feature>
<comment type="caution">
    <text evidence="14">The sequence shown here is derived from an EMBL/GenBank/DDBJ whole genome shotgun (WGS) entry which is preliminary data.</text>
</comment>
<evidence type="ECO:0000256" key="8">
    <source>
        <dbReference type="PROSITE-ProRule" id="PRU01360"/>
    </source>
</evidence>
<evidence type="ECO:0000256" key="2">
    <source>
        <dbReference type="ARBA" id="ARBA00022448"/>
    </source>
</evidence>
<feature type="domain" description="TonB-dependent receptor plug" evidence="13">
    <location>
        <begin position="54"/>
        <end position="166"/>
    </location>
</feature>
<keyword evidence="7 8" id="KW-0998">Cell outer membrane</keyword>
<dbReference type="PROSITE" id="PS52016">
    <property type="entry name" value="TONB_DEPENDENT_REC_3"/>
    <property type="match status" value="1"/>
</dbReference>
<evidence type="ECO:0000256" key="11">
    <source>
        <dbReference type="SAM" id="SignalP"/>
    </source>
</evidence>
<accession>A0A4T3F421</accession>
<protein>
    <submittedName>
        <fullName evidence="14">TonB-dependent receptor</fullName>
    </submittedName>
</protein>
<dbReference type="AlphaFoldDB" id="A0A4T3F421"/>
<gene>
    <name evidence="14" type="ORF">E5222_08205</name>
</gene>
<keyword evidence="5 9" id="KW-0798">TonB box</keyword>
<evidence type="ECO:0000256" key="6">
    <source>
        <dbReference type="ARBA" id="ARBA00023136"/>
    </source>
</evidence>
<evidence type="ECO:0000259" key="13">
    <source>
        <dbReference type="Pfam" id="PF07715"/>
    </source>
</evidence>
<keyword evidence="2 8" id="KW-0813">Transport</keyword>
<keyword evidence="14" id="KW-0675">Receptor</keyword>
<keyword evidence="11" id="KW-0732">Signal</keyword>
<dbReference type="SUPFAM" id="SSF56935">
    <property type="entry name" value="Porins"/>
    <property type="match status" value="1"/>
</dbReference>
<feature type="signal peptide" evidence="11">
    <location>
        <begin position="1"/>
        <end position="28"/>
    </location>
</feature>
<proteinExistence type="inferred from homology"/>
<evidence type="ECO:0000256" key="4">
    <source>
        <dbReference type="ARBA" id="ARBA00022692"/>
    </source>
</evidence>
<reference evidence="14 15" key="1">
    <citation type="submission" date="2019-04" db="EMBL/GenBank/DDBJ databases">
        <title>Altererythrobacter aquimixticola sp. nov., isolated from sediment of junction between the ocean and a freshwater spring.</title>
        <authorList>
            <person name="Yoon J.-H."/>
        </authorList>
    </citation>
    <scope>NUCLEOTIDE SEQUENCE [LARGE SCALE GENOMIC DNA]</scope>
    <source>
        <strain evidence="14 15">SSKS-13</strain>
    </source>
</reference>
<dbReference type="Proteomes" id="UP000309389">
    <property type="component" value="Unassembled WGS sequence"/>
</dbReference>
<evidence type="ECO:0000259" key="12">
    <source>
        <dbReference type="Pfam" id="PF00593"/>
    </source>
</evidence>
<evidence type="ECO:0000313" key="15">
    <source>
        <dbReference type="Proteomes" id="UP000309389"/>
    </source>
</evidence>
<keyword evidence="4 8" id="KW-0812">Transmembrane</keyword>
<dbReference type="Gene3D" id="2.170.130.10">
    <property type="entry name" value="TonB-dependent receptor, plug domain"/>
    <property type="match status" value="1"/>
</dbReference>
<dbReference type="PANTHER" id="PTHR47234">
    <property type="match status" value="1"/>
</dbReference>
<dbReference type="Pfam" id="PF07715">
    <property type="entry name" value="Plug"/>
    <property type="match status" value="1"/>
</dbReference>
<dbReference type="InterPro" id="IPR039426">
    <property type="entry name" value="TonB-dep_rcpt-like"/>
</dbReference>
<organism evidence="14 15">
    <name type="scientific">Alteraurantiacibacter aquimixticola</name>
    <dbReference type="NCBI Taxonomy" id="2489173"/>
    <lineage>
        <taxon>Bacteria</taxon>
        <taxon>Pseudomonadati</taxon>
        <taxon>Pseudomonadota</taxon>
        <taxon>Alphaproteobacteria</taxon>
        <taxon>Sphingomonadales</taxon>
        <taxon>Erythrobacteraceae</taxon>
        <taxon>Alteraurantiacibacter</taxon>
    </lineage>
</organism>
<comment type="similarity">
    <text evidence="8 9">Belongs to the TonB-dependent receptor family.</text>
</comment>
<dbReference type="RefSeq" id="WP_136693278.1">
    <property type="nucleotide sequence ID" value="NZ_SSHH01000002.1"/>
</dbReference>
<keyword evidence="15" id="KW-1185">Reference proteome</keyword>
<dbReference type="Gene3D" id="2.40.170.20">
    <property type="entry name" value="TonB-dependent receptor, beta-barrel domain"/>
    <property type="match status" value="1"/>
</dbReference>
<dbReference type="InterPro" id="IPR000531">
    <property type="entry name" value="Beta-barrel_TonB"/>
</dbReference>
<evidence type="ECO:0000256" key="3">
    <source>
        <dbReference type="ARBA" id="ARBA00022452"/>
    </source>
</evidence>
<evidence type="ECO:0000256" key="5">
    <source>
        <dbReference type="ARBA" id="ARBA00023077"/>
    </source>
</evidence>
<dbReference type="GO" id="GO:0009279">
    <property type="term" value="C:cell outer membrane"/>
    <property type="evidence" value="ECO:0007669"/>
    <property type="project" value="UniProtKB-SubCell"/>
</dbReference>
<dbReference type="InterPro" id="IPR037066">
    <property type="entry name" value="Plug_dom_sf"/>
</dbReference>
<dbReference type="PANTHER" id="PTHR47234:SF2">
    <property type="entry name" value="TONB-DEPENDENT RECEPTOR"/>
    <property type="match status" value="1"/>
</dbReference>
<feature type="compositionally biased region" description="Low complexity" evidence="10">
    <location>
        <begin position="88"/>
        <end position="107"/>
    </location>
</feature>
<keyword evidence="3 8" id="KW-1134">Transmembrane beta strand</keyword>
<feature type="region of interest" description="Disordered" evidence="10">
    <location>
        <begin position="86"/>
        <end position="108"/>
    </location>
</feature>
<evidence type="ECO:0000256" key="10">
    <source>
        <dbReference type="SAM" id="MobiDB-lite"/>
    </source>
</evidence>
<dbReference type="OrthoDB" id="7614575at2"/>
<sequence length="1030" mass="110044">MNMNKQALRRGTAALALAISLGATPSFAQDADAVDSTEDEGVILVTGTRIARPNMEAASPVAVVSGDDAQEFADITLDTFVNTLPQVNPAGTTTSNNPGNGGQSNVNLRGLGANRNLVLIDGRRPMVSANNMTVDLNTIPAALVERIEVITGGAGAVYGADAIAGAVNLVLKDDFEGIDVSASYSNALRDWDAEEYTISGVLGGNFADGRGNAVVAVDYSEREALIKSQRAFSVFATSTTSFLPDGLYFPSGNGPSQAAVDAIFTGYGSAAGSVPANQTLIGFNLDGTLFSRGIFNSPIDVENFTGPVDFSVNQALFPDLYSYNFDEVNLLVLPFKRTSVMSKIDYEFAPEITVFAQGGYTRYTSATALAPTPIPTVGIRAPGENSAIQVSSPLIEAGGSINNLLVIPATNPFIPADFAALLASRTLDNTNLVGTGADEPFLMRQRTLDIGLRQSDYTNQVFQVLGGLRGELTDSWSYELSYSFGRTNIDQEQTGNVDTQRLFDMLNDPNGGADQCEGGFNPFGRQPISDDCVDYLAASGLLRTEFTQKIVQGYVVGDLVELPAGNLTVVLGAENRAFEYELDPGSSAGPISGFNTQTPDAGENSFFDIFGEVAVPIISDQPWARELTLTLGYRASRSEFTDIINEVSSDPRWDDAYKAELIWSPTYDVNVRGSYQRSVRAPNFGELFSGGGSAPQIFDPCSVTTQFRANGGDDARTLCRDAGAPAPFGFGGIGAAVDNFVQTPGTQASVELSGNTDLGPETADTFTFGAAFSNGFGAIPGLTGSIDYYNIKISDTIQSPDPNTLIADCYNYYGNNPNLDASYGTCQQLFRAPDILFIYGPDTGSGLTDQYPGVNGGKLKTSGIDMQLNYAFDPGLLGDDSMNLNLFVNYLIDFKQQVLANQPVLDYAGTASFFGAGLGTSFPEWRANLTMDYDVADFGFQVRARYIDGMENRASVIFPGETEFTGTGSAIYIDTAVDYTLMDHLTLRVGINNLFDKDPEVYAPNVQSGTDPSLYDVIGRRIFFRASLSF</sequence>
<evidence type="ECO:0000256" key="7">
    <source>
        <dbReference type="ARBA" id="ARBA00023237"/>
    </source>
</evidence>
<comment type="subcellular location">
    <subcellularLocation>
        <location evidence="1 8">Cell outer membrane</location>
        <topology evidence="1 8">Multi-pass membrane protein</topology>
    </subcellularLocation>
</comment>
<evidence type="ECO:0000256" key="9">
    <source>
        <dbReference type="RuleBase" id="RU003357"/>
    </source>
</evidence>
<feature type="chain" id="PRO_5020401141" evidence="11">
    <location>
        <begin position="29"/>
        <end position="1030"/>
    </location>
</feature>
<dbReference type="Pfam" id="PF00593">
    <property type="entry name" value="TonB_dep_Rec_b-barrel"/>
    <property type="match status" value="1"/>
</dbReference>
<name>A0A4T3F421_9SPHN</name>
<dbReference type="EMBL" id="SSHH01000002">
    <property type="protein sequence ID" value="TIX50258.1"/>
    <property type="molecule type" value="Genomic_DNA"/>
</dbReference>
<dbReference type="InterPro" id="IPR036942">
    <property type="entry name" value="Beta-barrel_TonB_sf"/>
</dbReference>
<dbReference type="InterPro" id="IPR012910">
    <property type="entry name" value="Plug_dom"/>
</dbReference>
<evidence type="ECO:0000313" key="14">
    <source>
        <dbReference type="EMBL" id="TIX50258.1"/>
    </source>
</evidence>
<keyword evidence="6 8" id="KW-0472">Membrane</keyword>